<dbReference type="PIRSF" id="PIRSF000538">
    <property type="entry name" value="GlpK"/>
    <property type="match status" value="1"/>
</dbReference>
<dbReference type="GO" id="GO:0004370">
    <property type="term" value="F:glycerol kinase activity"/>
    <property type="evidence" value="ECO:0007669"/>
    <property type="project" value="TreeGrafter"/>
</dbReference>
<keyword evidence="3" id="KW-0547">Nucleotide-binding</keyword>
<evidence type="ECO:0000256" key="4">
    <source>
        <dbReference type="ARBA" id="ARBA00022777"/>
    </source>
</evidence>
<evidence type="ECO:0000256" key="1">
    <source>
        <dbReference type="ARBA" id="ARBA00009156"/>
    </source>
</evidence>
<feature type="domain" description="Carbohydrate kinase FGGY C-terminal" evidence="9">
    <location>
        <begin position="255"/>
        <end position="441"/>
    </location>
</feature>
<dbReference type="InterPro" id="IPR018483">
    <property type="entry name" value="Carb_kinase_FGGY_CS"/>
</dbReference>
<dbReference type="Proteomes" id="UP000015361">
    <property type="component" value="Unassembled WGS sequence"/>
</dbReference>
<evidence type="ECO:0000256" key="7">
    <source>
        <dbReference type="RuleBase" id="RU003733"/>
    </source>
</evidence>
<gene>
    <name evidence="10" type="primary">LMOG_01427</name>
    <name evidence="10" type="ORF">O9U_11490</name>
</gene>
<keyword evidence="4 7" id="KW-0418">Kinase</keyword>
<dbReference type="InterPro" id="IPR018485">
    <property type="entry name" value="FGGY_C"/>
</dbReference>
<dbReference type="PANTHER" id="PTHR10196">
    <property type="entry name" value="SUGAR KINASE"/>
    <property type="match status" value="1"/>
</dbReference>
<evidence type="ECO:0000256" key="6">
    <source>
        <dbReference type="ARBA" id="ARBA00043149"/>
    </source>
</evidence>
<feature type="domain" description="Carbohydrate kinase FGGY N-terminal" evidence="8">
    <location>
        <begin position="6"/>
        <end position="245"/>
    </location>
</feature>
<dbReference type="PROSITE" id="PS00445">
    <property type="entry name" value="FGGY_KINASES_2"/>
    <property type="match status" value="1"/>
</dbReference>
<evidence type="ECO:0000259" key="9">
    <source>
        <dbReference type="Pfam" id="PF02782"/>
    </source>
</evidence>
<evidence type="ECO:0000313" key="10">
    <source>
        <dbReference type="EMBL" id="CDG03772.1"/>
    </source>
</evidence>
<dbReference type="PROSITE" id="PS00933">
    <property type="entry name" value="FGGY_KINASES_1"/>
    <property type="match status" value="1"/>
</dbReference>
<dbReference type="RefSeq" id="WP_021721991.1">
    <property type="nucleotide sequence ID" value="NZ_CBLU010000005.1"/>
</dbReference>
<evidence type="ECO:0000256" key="3">
    <source>
        <dbReference type="ARBA" id="ARBA00022741"/>
    </source>
</evidence>
<proteinExistence type="inferred from homology"/>
<organism evidence="10 11">
    <name type="scientific">Lactococcus lactis subsp. lactis A12</name>
    <dbReference type="NCBI Taxonomy" id="1137134"/>
    <lineage>
        <taxon>Bacteria</taxon>
        <taxon>Bacillati</taxon>
        <taxon>Bacillota</taxon>
        <taxon>Bacilli</taxon>
        <taxon>Lactobacillales</taxon>
        <taxon>Streptococcaceae</taxon>
        <taxon>Lactococcus</taxon>
    </lineage>
</organism>
<dbReference type="AlphaFoldDB" id="S6FRR5"/>
<evidence type="ECO:0000313" key="11">
    <source>
        <dbReference type="Proteomes" id="UP000015361"/>
    </source>
</evidence>
<evidence type="ECO:0000256" key="5">
    <source>
        <dbReference type="ARBA" id="ARBA00022840"/>
    </source>
</evidence>
<dbReference type="Pfam" id="PF00370">
    <property type="entry name" value="FGGY_N"/>
    <property type="match status" value="1"/>
</dbReference>
<dbReference type="GO" id="GO:0005524">
    <property type="term" value="F:ATP binding"/>
    <property type="evidence" value="ECO:0007669"/>
    <property type="project" value="UniProtKB-KW"/>
</dbReference>
<dbReference type="Gene3D" id="3.30.420.40">
    <property type="match status" value="2"/>
</dbReference>
<accession>S6FRR5</accession>
<dbReference type="InterPro" id="IPR043129">
    <property type="entry name" value="ATPase_NBD"/>
</dbReference>
<evidence type="ECO:0000256" key="2">
    <source>
        <dbReference type="ARBA" id="ARBA00022679"/>
    </source>
</evidence>
<dbReference type="GO" id="GO:0019563">
    <property type="term" value="P:glycerol catabolic process"/>
    <property type="evidence" value="ECO:0007669"/>
    <property type="project" value="TreeGrafter"/>
</dbReference>
<comment type="similarity">
    <text evidence="1 7">Belongs to the FGGY kinase family.</text>
</comment>
<dbReference type="InterPro" id="IPR000577">
    <property type="entry name" value="Carb_kinase_FGGY"/>
</dbReference>
<evidence type="ECO:0000259" key="8">
    <source>
        <dbReference type="Pfam" id="PF00370"/>
    </source>
</evidence>
<dbReference type="CDD" id="cd07769">
    <property type="entry name" value="ASKHA_NBD_FGGY_GK"/>
    <property type="match status" value="1"/>
</dbReference>
<comment type="caution">
    <text evidence="10">The sequence shown here is derived from an EMBL/GenBank/DDBJ whole genome shotgun (WGS) entry which is preliminary data.</text>
</comment>
<protein>
    <recommendedName>
        <fullName evidence="6">ATP:glycerol 3-phosphotransferase</fullName>
    </recommendedName>
</protein>
<keyword evidence="5" id="KW-0067">ATP-binding</keyword>
<reference evidence="10 11" key="1">
    <citation type="journal article" date="2013" name="Appl. Environ. Microbiol.">
        <title>The Carbohydrate Metabolism Signature of Lactococcus lactis Strain A12 Reveals Its Sourdough Ecosystem Origin.</title>
        <authorList>
            <person name="Passerini D."/>
            <person name="Coddeville M."/>
            <person name="Le Bourgeois P."/>
            <person name="Loubiere P."/>
            <person name="Ritzenthaler P."/>
            <person name="Fontagne-Faucher C."/>
            <person name="Daveran-Mingot M.L."/>
            <person name="Cocaign-Bousquet M."/>
        </authorList>
    </citation>
    <scope>NUCLEOTIDE SEQUENCE [LARGE SCALE GENOMIC DNA]</scope>
    <source>
        <strain evidence="10 11">A12</strain>
    </source>
</reference>
<sequence length="478" mass="53841">MANKEYQLVYDQSTSGTKLLLVLDGKIIKRIDKKHRQIYPKDGWVEHDPTEIWQNVESLFTQILSESQLTTKDITSISITNQRETIVAWDKTTSQPLYNAIVWQDNRSSGICDKLISEGLETMVHQKTGLRLDTYFSGTKILWLFENVPKLKEKSLAGNLAIGTMDSWLIWQMSQGKVFATEPSNACRTLLYDIRQNQWDKELAEIFGASVSDLPEVRDSSSNFGDYKGIPIRGVMADSQAALFGQGAIKSGDVKVTLGTGSSVLMQLENRNDILDEQILTTIADAEENKVNYALEGIIRSCADSINWFNENIANFENIDQACNEVMQKEQPQDIIFIPALEGLAAPIWKNDATGTFTGLKRNSTREDFLYAILESIIFQVKLVIDRMEEISGTKVSAIRVDGGVTRNKFLMQKLANLLNKEIWLGDVEELSALGALSVGNKSFITEKRFFKIDPEDDTVLERFSNWKSSLTAEFQSK</sequence>
<dbReference type="SUPFAM" id="SSF53067">
    <property type="entry name" value="Actin-like ATPase domain"/>
    <property type="match status" value="2"/>
</dbReference>
<keyword evidence="2 7" id="KW-0808">Transferase</keyword>
<name>S6FRR5_LACLL</name>
<dbReference type="Pfam" id="PF02782">
    <property type="entry name" value="FGGY_C"/>
    <property type="match status" value="1"/>
</dbReference>
<dbReference type="GO" id="GO:0005829">
    <property type="term" value="C:cytosol"/>
    <property type="evidence" value="ECO:0007669"/>
    <property type="project" value="TreeGrafter"/>
</dbReference>
<dbReference type="PANTHER" id="PTHR10196:SF69">
    <property type="entry name" value="GLYCEROL KINASE"/>
    <property type="match status" value="1"/>
</dbReference>
<dbReference type="EMBL" id="CBLU010000005">
    <property type="protein sequence ID" value="CDG03772.1"/>
    <property type="molecule type" value="Genomic_DNA"/>
</dbReference>
<dbReference type="InterPro" id="IPR018484">
    <property type="entry name" value="FGGY_N"/>
</dbReference>